<evidence type="ECO:0000256" key="8">
    <source>
        <dbReference type="PIRSR" id="PIRSR601952-1"/>
    </source>
</evidence>
<dbReference type="GO" id="GO:0046872">
    <property type="term" value="F:metal ion binding"/>
    <property type="evidence" value="ECO:0007669"/>
    <property type="project" value="UniProtKB-KW"/>
</dbReference>
<keyword evidence="5 11" id="KW-0378">Hydrolase</keyword>
<keyword evidence="12" id="KW-0732">Signal</keyword>
<accession>A0A9W7XJ79</accession>
<feature type="signal peptide" evidence="12">
    <location>
        <begin position="1"/>
        <end position="22"/>
    </location>
</feature>
<evidence type="ECO:0000256" key="9">
    <source>
        <dbReference type="PIRSR" id="PIRSR601952-2"/>
    </source>
</evidence>
<feature type="chain" id="PRO_5040805398" description="Alkaline phosphatase" evidence="12">
    <location>
        <begin position="23"/>
        <end position="521"/>
    </location>
</feature>
<evidence type="ECO:0000256" key="10">
    <source>
        <dbReference type="RuleBase" id="RU003946"/>
    </source>
</evidence>
<evidence type="ECO:0000256" key="12">
    <source>
        <dbReference type="SAM" id="SignalP"/>
    </source>
</evidence>
<feature type="binding site" evidence="9">
    <location>
        <position position="142"/>
    </location>
    <ligand>
        <name>Mg(2+)</name>
        <dbReference type="ChEBI" id="CHEBI:18420"/>
    </ligand>
</feature>
<feature type="binding site" evidence="9">
    <location>
        <position position="43"/>
    </location>
    <ligand>
        <name>Mg(2+)</name>
        <dbReference type="ChEBI" id="CHEBI:18420"/>
    </ligand>
</feature>
<feature type="binding site" evidence="9">
    <location>
        <position position="144"/>
    </location>
    <ligand>
        <name>Mg(2+)</name>
        <dbReference type="ChEBI" id="CHEBI:18420"/>
    </ligand>
</feature>
<sequence>MACMRLLIWALTAQSFVASSHAAPAPGAKTGQGRRNLIFMISDGFGIASEGLARAYIQQHSSRDIKWGSMLDNMLVGTTRTRSSNTLVTDSAAGATAFSCAKKTVNGGIAITDDNMPCGTVLEAAKRKGYTTGLVTTARISHATPAAFAAHAVDRDMEDLIAQQLVDAGLNGTAAFGPGIGNVDLMFGGGRCFFLPQSSPDGCRSDELDLWQMAQNRGFRTLSSRKQFDNLLKPQDAADSAENLQSPLPILGLFARSHMAYEIDRNPKDQPALSEMTAKALDILNAATNSTTSNAPSSSSPGFFIMIEGARIDMAGHDNDPAAHLHDIIEYWKTVSVVRDFIDHNPDTLLVSTSDHETGGLTLGIDPEYLWYPETLHPVRRSAESICSELHHAEDISSDHNVLEAHIRNVVLPTYLGITNFTASEVSDISSAALKGAKACKHAVGHVVSNRAHLGWTTGGHTGADVGLYAYGKESSQLRGSLDNTQVGEFLVDYLDVDLQAATKSLVHVPTIQKGFVKRKH</sequence>
<evidence type="ECO:0000256" key="1">
    <source>
        <dbReference type="ARBA" id="ARBA00005984"/>
    </source>
</evidence>
<keyword evidence="6 9" id="KW-0862">Zinc</keyword>
<evidence type="ECO:0000256" key="5">
    <source>
        <dbReference type="ARBA" id="ARBA00022801"/>
    </source>
</evidence>
<gene>
    <name evidence="13" type="primary">PHO8_2</name>
    <name evidence="13" type="ORF">LPJ64_004339</name>
</gene>
<comment type="caution">
    <text evidence="13">The sequence shown here is derived from an EMBL/GenBank/DDBJ whole genome shotgun (WGS) entry which is preliminary data.</text>
</comment>
<keyword evidence="7 9" id="KW-0460">Magnesium</keyword>
<feature type="binding site" evidence="9">
    <location>
        <position position="356"/>
    </location>
    <ligand>
        <name>Zn(2+)</name>
        <dbReference type="ChEBI" id="CHEBI:29105"/>
        <label>2</label>
    </ligand>
</feature>
<dbReference type="InterPro" id="IPR017850">
    <property type="entry name" value="Alkaline_phosphatase_core_sf"/>
</dbReference>
<dbReference type="InterPro" id="IPR001952">
    <property type="entry name" value="Alkaline_phosphatase"/>
</dbReference>
<dbReference type="Proteomes" id="UP001145021">
    <property type="component" value="Unassembled WGS sequence"/>
</dbReference>
<keyword evidence="4 9" id="KW-0479">Metal-binding</keyword>
<dbReference type="Gene3D" id="3.40.720.10">
    <property type="entry name" value="Alkaline Phosphatase, subunit A"/>
    <property type="match status" value="1"/>
</dbReference>
<comment type="cofactor">
    <cofactor evidence="9">
        <name>Mg(2+)</name>
        <dbReference type="ChEBI" id="CHEBI:18420"/>
    </cofactor>
    <text evidence="9">Binds 1 Mg(2+) ion.</text>
</comment>
<evidence type="ECO:0000256" key="2">
    <source>
        <dbReference type="ARBA" id="ARBA00012647"/>
    </source>
</evidence>
<comment type="similarity">
    <text evidence="1 10">Belongs to the alkaline phosphatase family.</text>
</comment>
<feature type="binding site" evidence="9">
    <location>
        <position position="317"/>
    </location>
    <ligand>
        <name>Zn(2+)</name>
        <dbReference type="ChEBI" id="CHEBI:29105"/>
        <label>2</label>
    </ligand>
</feature>
<evidence type="ECO:0000256" key="7">
    <source>
        <dbReference type="ARBA" id="ARBA00022842"/>
    </source>
</evidence>
<dbReference type="EC" id="3.1.3.1" evidence="2 11"/>
<reference evidence="13" key="1">
    <citation type="submission" date="2022-07" db="EMBL/GenBank/DDBJ databases">
        <title>Phylogenomic reconstructions and comparative analyses of Kickxellomycotina fungi.</title>
        <authorList>
            <person name="Reynolds N.K."/>
            <person name="Stajich J.E."/>
            <person name="Barry K."/>
            <person name="Grigoriev I.V."/>
            <person name="Crous P."/>
            <person name="Smith M.E."/>
        </authorList>
    </citation>
    <scope>NUCLEOTIDE SEQUENCE</scope>
    <source>
        <strain evidence="13">NBRC 105413</strain>
    </source>
</reference>
<protein>
    <recommendedName>
        <fullName evidence="2 11">Alkaline phosphatase</fullName>
        <ecNumber evidence="2 11">3.1.3.1</ecNumber>
    </recommendedName>
</protein>
<dbReference type="GO" id="GO:0004035">
    <property type="term" value="F:alkaline phosphatase activity"/>
    <property type="evidence" value="ECO:0007669"/>
    <property type="project" value="UniProtKB-EC"/>
</dbReference>
<evidence type="ECO:0000256" key="4">
    <source>
        <dbReference type="ARBA" id="ARBA00022723"/>
    </source>
</evidence>
<dbReference type="EMBL" id="JANBOH010000206">
    <property type="protein sequence ID" value="KAJ1643930.1"/>
    <property type="molecule type" value="Genomic_DNA"/>
</dbReference>
<dbReference type="GO" id="GO:0000329">
    <property type="term" value="C:fungal-type vacuole membrane"/>
    <property type="evidence" value="ECO:0007669"/>
    <property type="project" value="TreeGrafter"/>
</dbReference>
<dbReference type="Gene3D" id="1.10.60.40">
    <property type="match status" value="1"/>
</dbReference>
<evidence type="ECO:0000256" key="6">
    <source>
        <dbReference type="ARBA" id="ARBA00022833"/>
    </source>
</evidence>
<comment type="cofactor">
    <cofactor evidence="9">
        <name>Zn(2+)</name>
        <dbReference type="ChEBI" id="CHEBI:29105"/>
    </cofactor>
    <text evidence="9">Binds 2 Zn(2+) ions.</text>
</comment>
<evidence type="ECO:0000313" key="14">
    <source>
        <dbReference type="Proteomes" id="UP001145021"/>
    </source>
</evidence>
<feature type="binding site" evidence="9">
    <location>
        <position position="461"/>
    </location>
    <ligand>
        <name>Zn(2+)</name>
        <dbReference type="ChEBI" id="CHEBI:29105"/>
        <label>2</label>
    </ligand>
</feature>
<feature type="binding site" evidence="9">
    <location>
        <position position="313"/>
    </location>
    <ligand>
        <name>Zn(2+)</name>
        <dbReference type="ChEBI" id="CHEBI:29105"/>
        <label>2</label>
    </ligand>
</feature>
<feature type="binding site" evidence="9">
    <location>
        <position position="308"/>
    </location>
    <ligand>
        <name>Mg(2+)</name>
        <dbReference type="ChEBI" id="CHEBI:18420"/>
    </ligand>
</feature>
<proteinExistence type="inferred from homology"/>
<dbReference type="SUPFAM" id="SSF53649">
    <property type="entry name" value="Alkaline phosphatase-like"/>
    <property type="match status" value="1"/>
</dbReference>
<dbReference type="SMART" id="SM00098">
    <property type="entry name" value="alkPPc"/>
    <property type="match status" value="1"/>
</dbReference>
<dbReference type="PANTHER" id="PTHR11596">
    <property type="entry name" value="ALKALINE PHOSPHATASE"/>
    <property type="match status" value="1"/>
</dbReference>
<dbReference type="InterPro" id="IPR018299">
    <property type="entry name" value="Alkaline_phosphatase_AS"/>
</dbReference>
<evidence type="ECO:0000256" key="3">
    <source>
        <dbReference type="ARBA" id="ARBA00022553"/>
    </source>
</evidence>
<dbReference type="PANTHER" id="PTHR11596:SF5">
    <property type="entry name" value="ALKALINE PHOSPHATASE"/>
    <property type="match status" value="1"/>
</dbReference>
<comment type="catalytic activity">
    <reaction evidence="11">
        <text>a phosphate monoester + H2O = an alcohol + phosphate</text>
        <dbReference type="Rhea" id="RHEA:15017"/>
        <dbReference type="ChEBI" id="CHEBI:15377"/>
        <dbReference type="ChEBI" id="CHEBI:30879"/>
        <dbReference type="ChEBI" id="CHEBI:43474"/>
        <dbReference type="ChEBI" id="CHEBI:67140"/>
        <dbReference type="EC" id="3.1.3.1"/>
    </reaction>
</comment>
<feature type="active site" description="Phosphoserine intermediate" evidence="8">
    <location>
        <position position="91"/>
    </location>
</feature>
<dbReference type="AlphaFoldDB" id="A0A9W7XJ79"/>
<evidence type="ECO:0000256" key="11">
    <source>
        <dbReference type="RuleBase" id="RU003947"/>
    </source>
</evidence>
<keyword evidence="14" id="KW-1185">Reference proteome</keyword>
<dbReference type="PROSITE" id="PS00123">
    <property type="entry name" value="ALKALINE_PHOSPHATASE"/>
    <property type="match status" value="1"/>
</dbReference>
<keyword evidence="3" id="KW-0597">Phosphoprotein</keyword>
<organism evidence="13 14">
    <name type="scientific">Coemansia asiatica</name>
    <dbReference type="NCBI Taxonomy" id="1052880"/>
    <lineage>
        <taxon>Eukaryota</taxon>
        <taxon>Fungi</taxon>
        <taxon>Fungi incertae sedis</taxon>
        <taxon>Zoopagomycota</taxon>
        <taxon>Kickxellomycotina</taxon>
        <taxon>Kickxellomycetes</taxon>
        <taxon>Kickxellales</taxon>
        <taxon>Kickxellaceae</taxon>
        <taxon>Coemansia</taxon>
    </lineage>
</organism>
<dbReference type="PRINTS" id="PR00113">
    <property type="entry name" value="ALKPHPHTASE"/>
</dbReference>
<feature type="binding site" evidence="9">
    <location>
        <position position="43"/>
    </location>
    <ligand>
        <name>Zn(2+)</name>
        <dbReference type="ChEBI" id="CHEBI:29105"/>
        <label>2</label>
    </ligand>
</feature>
<name>A0A9W7XJ79_9FUNG</name>
<dbReference type="CDD" id="cd16012">
    <property type="entry name" value="ALP"/>
    <property type="match status" value="1"/>
</dbReference>
<dbReference type="Pfam" id="PF00245">
    <property type="entry name" value="Alk_phosphatase"/>
    <property type="match status" value="1"/>
</dbReference>
<evidence type="ECO:0000313" key="13">
    <source>
        <dbReference type="EMBL" id="KAJ1643930.1"/>
    </source>
</evidence>
<feature type="binding site" evidence="9">
    <location>
        <position position="355"/>
    </location>
    <ligand>
        <name>Zn(2+)</name>
        <dbReference type="ChEBI" id="CHEBI:29105"/>
        <label>2</label>
    </ligand>
</feature>